<dbReference type="EMBL" id="RAYQ01000023">
    <property type="protein sequence ID" value="RKI89402.1"/>
    <property type="molecule type" value="Genomic_DNA"/>
</dbReference>
<sequence length="60" mass="7065">MWLLMHFPDIKQYAPEMLLERFLPLVDTATRQVKAYCEEPKKIINELGTSAGRLIEEMKK</sequence>
<accession>A0A3A9ACN7</accession>
<evidence type="ECO:0000313" key="2">
    <source>
        <dbReference type="Proteomes" id="UP000280696"/>
    </source>
</evidence>
<name>A0A3A9ACN7_9FIRM</name>
<comment type="caution">
    <text evidence="1">The sequence shown here is derived from an EMBL/GenBank/DDBJ whole genome shotgun (WGS) entry which is preliminary data.</text>
</comment>
<reference evidence="1 2" key="1">
    <citation type="submission" date="2018-09" db="EMBL/GenBank/DDBJ databases">
        <title>Murine metabolic-syndrome-specific gut microbial biobank.</title>
        <authorList>
            <person name="Liu C."/>
        </authorList>
    </citation>
    <scope>NUCLEOTIDE SEQUENCE [LARGE SCALE GENOMIC DNA]</scope>
    <source>
        <strain evidence="1 2">0.1xD8-82</strain>
    </source>
</reference>
<dbReference type="Proteomes" id="UP000280696">
    <property type="component" value="Unassembled WGS sequence"/>
</dbReference>
<evidence type="ECO:0000313" key="1">
    <source>
        <dbReference type="EMBL" id="RKI89402.1"/>
    </source>
</evidence>
<proteinExistence type="predicted"/>
<gene>
    <name evidence="1" type="ORF">D7V94_18280</name>
</gene>
<dbReference type="RefSeq" id="WP_120471745.1">
    <property type="nucleotide sequence ID" value="NZ_RAYQ01000023.1"/>
</dbReference>
<organism evidence="1 2">
    <name type="scientific">Parablautia intestinalis</name>
    <dbReference type="NCBI Taxonomy" id="2320100"/>
    <lineage>
        <taxon>Bacteria</taxon>
        <taxon>Bacillati</taxon>
        <taxon>Bacillota</taxon>
        <taxon>Clostridia</taxon>
        <taxon>Lachnospirales</taxon>
        <taxon>Lachnospiraceae</taxon>
        <taxon>Parablautia</taxon>
    </lineage>
</organism>
<dbReference type="AlphaFoldDB" id="A0A3A9ACN7"/>
<keyword evidence="2" id="KW-1185">Reference proteome</keyword>
<protein>
    <submittedName>
        <fullName evidence="1">Uncharacterized protein</fullName>
    </submittedName>
</protein>
<dbReference type="OrthoDB" id="9796523at2"/>